<keyword evidence="2" id="KW-1185">Reference proteome</keyword>
<evidence type="ECO:0000313" key="2">
    <source>
        <dbReference type="Proteomes" id="UP000723714"/>
    </source>
</evidence>
<dbReference type="InterPro" id="IPR000944">
    <property type="entry name" value="Tscrpt_reg_Rrf2"/>
</dbReference>
<comment type="caution">
    <text evidence="1">The sequence shown here is derived from an EMBL/GenBank/DDBJ whole genome shotgun (WGS) entry which is preliminary data.</text>
</comment>
<dbReference type="PANTHER" id="PTHR33221:SF15">
    <property type="entry name" value="HTH-TYPE TRANSCRIPTIONAL REGULATOR YWGB-RELATED"/>
    <property type="match status" value="1"/>
</dbReference>
<dbReference type="PROSITE" id="PS51197">
    <property type="entry name" value="HTH_RRF2_2"/>
    <property type="match status" value="1"/>
</dbReference>
<organism evidence="1 2">
    <name type="scientific">Faecalicatena faecalis</name>
    <dbReference type="NCBI Taxonomy" id="2726362"/>
    <lineage>
        <taxon>Bacteria</taxon>
        <taxon>Bacillati</taxon>
        <taxon>Bacillota</taxon>
        <taxon>Clostridia</taxon>
        <taxon>Lachnospirales</taxon>
        <taxon>Lachnospiraceae</taxon>
        <taxon>Faecalicatena</taxon>
    </lineage>
</organism>
<protein>
    <submittedName>
        <fullName evidence="1">Rrf2 family transcriptional regulator</fullName>
    </submittedName>
</protein>
<dbReference type="RefSeq" id="WP_216240530.1">
    <property type="nucleotide sequence ID" value="NZ_JABACJ020000004.1"/>
</dbReference>
<gene>
    <name evidence="1" type="ORF">HGO97_006660</name>
</gene>
<dbReference type="PANTHER" id="PTHR33221">
    <property type="entry name" value="WINGED HELIX-TURN-HELIX TRANSCRIPTIONAL REGULATOR, RRF2 FAMILY"/>
    <property type="match status" value="1"/>
</dbReference>
<evidence type="ECO:0000313" key="1">
    <source>
        <dbReference type="EMBL" id="MBU3875493.1"/>
    </source>
</evidence>
<dbReference type="Proteomes" id="UP000723714">
    <property type="component" value="Unassembled WGS sequence"/>
</dbReference>
<dbReference type="NCBIfam" id="TIGR00738">
    <property type="entry name" value="rrf2_super"/>
    <property type="match status" value="1"/>
</dbReference>
<name>A0ABS6D1N4_9FIRM</name>
<dbReference type="EMBL" id="JABACJ020000004">
    <property type="protein sequence ID" value="MBU3875493.1"/>
    <property type="molecule type" value="Genomic_DNA"/>
</dbReference>
<proteinExistence type="predicted"/>
<dbReference type="PROSITE" id="PS01332">
    <property type="entry name" value="HTH_RRF2_1"/>
    <property type="match status" value="1"/>
</dbReference>
<dbReference type="InterPro" id="IPR030489">
    <property type="entry name" value="TR_Rrf2-type_CS"/>
</dbReference>
<accession>A0ABS6D1N4</accession>
<dbReference type="Pfam" id="PF02082">
    <property type="entry name" value="Rrf2"/>
    <property type="match status" value="1"/>
</dbReference>
<reference evidence="1 2" key="1">
    <citation type="submission" date="2021-06" db="EMBL/GenBank/DDBJ databases">
        <title>Faecalicatena sp. nov. isolated from porcine feces.</title>
        <authorList>
            <person name="Oh B.S."/>
            <person name="Lee J.H."/>
        </authorList>
    </citation>
    <scope>NUCLEOTIDE SEQUENCE [LARGE SCALE GENOMIC DNA]</scope>
    <source>
        <strain evidence="1 2">AGMB00832</strain>
    </source>
</reference>
<sequence length="146" mass="16254">MKVSTKGRYGLRALVDVAANSQGGPVSLVQTANRQNISLNYLEQVFGVLRKAGIVVSVKGAGGGYMLARDAACITVKEILEALEGEFSIADRAGEQEYDAVQKAIRELVWDEVDQRVNEFLAQRTLEQLVKEYRENLDYSSNMYYI</sequence>